<keyword evidence="4" id="KW-1185">Reference proteome</keyword>
<gene>
    <name evidence="3" type="ORF">GCM10022226_71700</name>
</gene>
<evidence type="ECO:0000313" key="3">
    <source>
        <dbReference type="EMBL" id="GAA3839095.1"/>
    </source>
</evidence>
<dbReference type="Pfam" id="PF19728">
    <property type="entry name" value="DUF6220"/>
    <property type="match status" value="1"/>
</dbReference>
<reference evidence="4" key="1">
    <citation type="journal article" date="2019" name="Int. J. Syst. Evol. Microbiol.">
        <title>The Global Catalogue of Microorganisms (GCM) 10K type strain sequencing project: providing services to taxonomists for standard genome sequencing and annotation.</title>
        <authorList>
            <consortium name="The Broad Institute Genomics Platform"/>
            <consortium name="The Broad Institute Genome Sequencing Center for Infectious Disease"/>
            <person name="Wu L."/>
            <person name="Ma J."/>
        </authorList>
    </citation>
    <scope>NUCLEOTIDE SEQUENCE [LARGE SCALE GENOMIC DNA]</scope>
    <source>
        <strain evidence="4">JCM 16908</strain>
    </source>
</reference>
<evidence type="ECO:0000313" key="4">
    <source>
        <dbReference type="Proteomes" id="UP001500888"/>
    </source>
</evidence>
<keyword evidence="1" id="KW-0472">Membrane</keyword>
<organism evidence="3 4">
    <name type="scientific">Sphaerisporangium flaviroseum</name>
    <dbReference type="NCBI Taxonomy" id="509199"/>
    <lineage>
        <taxon>Bacteria</taxon>
        <taxon>Bacillati</taxon>
        <taxon>Actinomycetota</taxon>
        <taxon>Actinomycetes</taxon>
        <taxon>Streptosporangiales</taxon>
        <taxon>Streptosporangiaceae</taxon>
        <taxon>Sphaerisporangium</taxon>
    </lineage>
</organism>
<evidence type="ECO:0000256" key="2">
    <source>
        <dbReference type="SAM" id="SignalP"/>
    </source>
</evidence>
<feature type="signal peptide" evidence="2">
    <location>
        <begin position="1"/>
        <end position="23"/>
    </location>
</feature>
<keyword evidence="1" id="KW-1133">Transmembrane helix</keyword>
<accession>A0ABP7J9X1</accession>
<feature type="transmembrane region" description="Helical" evidence="1">
    <location>
        <begin position="104"/>
        <end position="125"/>
    </location>
</feature>
<evidence type="ECO:0000256" key="1">
    <source>
        <dbReference type="SAM" id="Phobius"/>
    </source>
</evidence>
<sequence>MRRVYAVLAGLMLLSVVAQFYFAAVGAFDKPQEDGSFALHSMVGMIAVPLLSLLATIAAAVARAPGRLIGMTILPLGLVIVQTLIIAVGGLLADSTGNTTPVSLAILGLHAINGLAIMAVAGMAFRGARMLATSPATAPSPAARLS</sequence>
<feature type="chain" id="PRO_5046534674" description="Cytochrome b561 domain-containing protein" evidence="2">
    <location>
        <begin position="24"/>
        <end position="146"/>
    </location>
</feature>
<evidence type="ECO:0008006" key="5">
    <source>
        <dbReference type="Google" id="ProtNLM"/>
    </source>
</evidence>
<dbReference type="RefSeq" id="WP_344951034.1">
    <property type="nucleotide sequence ID" value="NZ_BAAAZR010000043.1"/>
</dbReference>
<dbReference type="Proteomes" id="UP001500888">
    <property type="component" value="Unassembled WGS sequence"/>
</dbReference>
<feature type="transmembrane region" description="Helical" evidence="1">
    <location>
        <begin position="37"/>
        <end position="61"/>
    </location>
</feature>
<proteinExistence type="predicted"/>
<feature type="transmembrane region" description="Helical" evidence="1">
    <location>
        <begin position="73"/>
        <end position="92"/>
    </location>
</feature>
<dbReference type="InterPro" id="IPR046192">
    <property type="entry name" value="DUF6220"/>
</dbReference>
<dbReference type="EMBL" id="BAAAZR010000043">
    <property type="protein sequence ID" value="GAA3839095.1"/>
    <property type="molecule type" value="Genomic_DNA"/>
</dbReference>
<comment type="caution">
    <text evidence="3">The sequence shown here is derived from an EMBL/GenBank/DDBJ whole genome shotgun (WGS) entry which is preliminary data.</text>
</comment>
<name>A0ABP7J9X1_9ACTN</name>
<protein>
    <recommendedName>
        <fullName evidence="5">Cytochrome b561 domain-containing protein</fullName>
    </recommendedName>
</protein>
<keyword evidence="2" id="KW-0732">Signal</keyword>
<keyword evidence="1" id="KW-0812">Transmembrane</keyword>